<feature type="transmembrane region" description="Helical" evidence="8">
    <location>
        <begin position="7"/>
        <end position="27"/>
    </location>
</feature>
<dbReference type="PRINTS" id="PR00344">
    <property type="entry name" value="BCTRLSENSOR"/>
</dbReference>
<evidence type="ECO:0000256" key="1">
    <source>
        <dbReference type="ARBA" id="ARBA00000085"/>
    </source>
</evidence>
<dbReference type="SUPFAM" id="SSF158472">
    <property type="entry name" value="HAMP domain-like"/>
    <property type="match status" value="1"/>
</dbReference>
<feature type="domain" description="Histidine kinase" evidence="9">
    <location>
        <begin position="461"/>
        <end position="565"/>
    </location>
</feature>
<dbReference type="PROSITE" id="PS50109">
    <property type="entry name" value="HIS_KIN"/>
    <property type="match status" value="1"/>
</dbReference>
<dbReference type="Pfam" id="PF06580">
    <property type="entry name" value="His_kinase"/>
    <property type="match status" value="1"/>
</dbReference>
<dbReference type="SMART" id="SM00387">
    <property type="entry name" value="HATPase_c"/>
    <property type="match status" value="1"/>
</dbReference>
<dbReference type="RefSeq" id="WP_081021275.1">
    <property type="nucleotide sequence ID" value="NZ_CZBX01000002.1"/>
</dbReference>
<feature type="domain" description="HAMP" evidence="10">
    <location>
        <begin position="298"/>
        <end position="350"/>
    </location>
</feature>
<dbReference type="GO" id="GO:0000155">
    <property type="term" value="F:phosphorelay sensor kinase activity"/>
    <property type="evidence" value="ECO:0007669"/>
    <property type="project" value="InterPro"/>
</dbReference>
<dbReference type="InterPro" id="IPR005467">
    <property type="entry name" value="His_kinase_dom"/>
</dbReference>
<name>A0A174Z3G7_9FIRM</name>
<protein>
    <recommendedName>
        <fullName evidence="3">histidine kinase</fullName>
        <ecNumber evidence="3">2.7.13.3</ecNumber>
    </recommendedName>
</protein>
<evidence type="ECO:0000256" key="7">
    <source>
        <dbReference type="ARBA" id="ARBA00023012"/>
    </source>
</evidence>
<dbReference type="Gene3D" id="6.10.340.10">
    <property type="match status" value="1"/>
</dbReference>
<dbReference type="EMBL" id="CZBX01000002">
    <property type="protein sequence ID" value="CUQ81935.1"/>
    <property type="molecule type" value="Genomic_DNA"/>
</dbReference>
<dbReference type="GO" id="GO:0016020">
    <property type="term" value="C:membrane"/>
    <property type="evidence" value="ECO:0007669"/>
    <property type="project" value="UniProtKB-SubCell"/>
</dbReference>
<dbReference type="InterPro" id="IPR003594">
    <property type="entry name" value="HATPase_dom"/>
</dbReference>
<dbReference type="SMART" id="SM00304">
    <property type="entry name" value="HAMP"/>
    <property type="match status" value="1"/>
</dbReference>
<gene>
    <name evidence="11" type="primary">ypdA</name>
    <name evidence="11" type="ORF">ERS852502_00379</name>
</gene>
<evidence type="ECO:0000259" key="10">
    <source>
        <dbReference type="PROSITE" id="PS50885"/>
    </source>
</evidence>
<accession>A0A174Z3G7</accession>
<dbReference type="Gene3D" id="3.30.565.10">
    <property type="entry name" value="Histidine kinase-like ATPase, C-terminal domain"/>
    <property type="match status" value="1"/>
</dbReference>
<dbReference type="InterPro" id="IPR010559">
    <property type="entry name" value="Sig_transdc_His_kin_internal"/>
</dbReference>
<sequence length="581" mass="66828">MTLRKKLMLSFLILVLLMGSMIGYFSYQNAKNLVLENKEQEMADTINRIDISINSQVQQINRLAENVKSSQIVRAYLKKEIHTQEETEELNDWMEGLLNLISSCTDLILMNEDGTVYYSYSGCQAVNDKRRMEVYENAASNLVGDGTWTEKGSSLCQKNAEEVVTFISSINKVILAIELNPETFGLLMLNNYSTFQNQYTYLVDCAGNVLCSNKTNIYDWGDVVTKGMEKGVRRYEFNWDNKDYFACRQYNGLTGWETYSVVSTDDFFPQEKRLREAIMGLVLLAMLAAGVGIFILSYTFTRPIGRLKNAMKQVEAGDFEIQVESKAHDEIGMLIQSFNYMVSRLRQLIMEVYQQKLAQKNAELTALQAQINPHFLYNTLDSINWMLIEKGEWEISDVVVSLGDILKYSLHGEEMLVLFEEELKYIESYLCIQKNRLEDRLTVQIEIDEEAKLCFVPKLILQPIVENAILHGIEKKKEMGRIQIQAIVREGTLEIRVTDDGIGMQPDLLMRFRESIMSDEISGKHIGMRNVHRRIQLHFGEAYGLKIDSEWQKGTTVTILLPVEEVDQAKEVTEDENRNCR</sequence>
<evidence type="ECO:0000259" key="9">
    <source>
        <dbReference type="PROSITE" id="PS50109"/>
    </source>
</evidence>
<dbReference type="EC" id="2.7.13.3" evidence="3"/>
<dbReference type="SUPFAM" id="SSF55874">
    <property type="entry name" value="ATPase domain of HSP90 chaperone/DNA topoisomerase II/histidine kinase"/>
    <property type="match status" value="1"/>
</dbReference>
<reference evidence="11 12" key="1">
    <citation type="submission" date="2015-09" db="EMBL/GenBank/DDBJ databases">
        <authorList>
            <consortium name="Pathogen Informatics"/>
        </authorList>
    </citation>
    <scope>NUCLEOTIDE SEQUENCE [LARGE SCALE GENOMIC DNA]</scope>
    <source>
        <strain evidence="11 12">2789STDY5834889</strain>
    </source>
</reference>
<comment type="subcellular location">
    <subcellularLocation>
        <location evidence="2">Membrane</location>
    </subcellularLocation>
</comment>
<organism evidence="11 12">
    <name type="scientific">[Ruminococcus] torques</name>
    <dbReference type="NCBI Taxonomy" id="33039"/>
    <lineage>
        <taxon>Bacteria</taxon>
        <taxon>Bacillati</taxon>
        <taxon>Bacillota</taxon>
        <taxon>Clostridia</taxon>
        <taxon>Lachnospirales</taxon>
        <taxon>Lachnospiraceae</taxon>
        <taxon>Mediterraneibacter</taxon>
    </lineage>
</organism>
<evidence type="ECO:0000256" key="3">
    <source>
        <dbReference type="ARBA" id="ARBA00012438"/>
    </source>
</evidence>
<dbReference type="Proteomes" id="UP000078383">
    <property type="component" value="Unassembled WGS sequence"/>
</dbReference>
<dbReference type="InterPro" id="IPR003660">
    <property type="entry name" value="HAMP_dom"/>
</dbReference>
<evidence type="ECO:0000256" key="8">
    <source>
        <dbReference type="SAM" id="Phobius"/>
    </source>
</evidence>
<keyword evidence="6" id="KW-0418">Kinase</keyword>
<keyword evidence="8" id="KW-1133">Transmembrane helix</keyword>
<keyword evidence="7" id="KW-0902">Two-component regulatory system</keyword>
<dbReference type="Pfam" id="PF02518">
    <property type="entry name" value="HATPase_c"/>
    <property type="match status" value="1"/>
</dbReference>
<evidence type="ECO:0000313" key="11">
    <source>
        <dbReference type="EMBL" id="CUQ81935.1"/>
    </source>
</evidence>
<dbReference type="InterPro" id="IPR004358">
    <property type="entry name" value="Sig_transdc_His_kin-like_C"/>
</dbReference>
<dbReference type="InterPro" id="IPR036890">
    <property type="entry name" value="HATPase_C_sf"/>
</dbReference>
<evidence type="ECO:0000256" key="2">
    <source>
        <dbReference type="ARBA" id="ARBA00004370"/>
    </source>
</evidence>
<keyword evidence="8" id="KW-0472">Membrane</keyword>
<evidence type="ECO:0000256" key="4">
    <source>
        <dbReference type="ARBA" id="ARBA00022553"/>
    </source>
</evidence>
<keyword evidence="5" id="KW-0808">Transferase</keyword>
<evidence type="ECO:0000313" key="12">
    <source>
        <dbReference type="Proteomes" id="UP000078383"/>
    </source>
</evidence>
<dbReference type="PANTHER" id="PTHR34220:SF7">
    <property type="entry name" value="SENSOR HISTIDINE KINASE YPDA"/>
    <property type="match status" value="1"/>
</dbReference>
<dbReference type="AlphaFoldDB" id="A0A174Z3G7"/>
<dbReference type="InterPro" id="IPR050640">
    <property type="entry name" value="Bact_2-comp_sensor_kinase"/>
</dbReference>
<keyword evidence="4" id="KW-0597">Phosphoprotein</keyword>
<dbReference type="CDD" id="cd06225">
    <property type="entry name" value="HAMP"/>
    <property type="match status" value="1"/>
</dbReference>
<dbReference type="PANTHER" id="PTHR34220">
    <property type="entry name" value="SENSOR HISTIDINE KINASE YPDA"/>
    <property type="match status" value="1"/>
</dbReference>
<dbReference type="PROSITE" id="PS50885">
    <property type="entry name" value="HAMP"/>
    <property type="match status" value="1"/>
</dbReference>
<evidence type="ECO:0000256" key="6">
    <source>
        <dbReference type="ARBA" id="ARBA00022777"/>
    </source>
</evidence>
<evidence type="ECO:0000256" key="5">
    <source>
        <dbReference type="ARBA" id="ARBA00022679"/>
    </source>
</evidence>
<keyword evidence="8" id="KW-0812">Transmembrane</keyword>
<dbReference type="Pfam" id="PF00672">
    <property type="entry name" value="HAMP"/>
    <property type="match status" value="1"/>
</dbReference>
<feature type="transmembrane region" description="Helical" evidence="8">
    <location>
        <begin position="277"/>
        <end position="301"/>
    </location>
</feature>
<proteinExistence type="predicted"/>
<dbReference type="OrthoDB" id="9809348at2"/>
<comment type="catalytic activity">
    <reaction evidence="1">
        <text>ATP + protein L-histidine = ADP + protein N-phospho-L-histidine.</text>
        <dbReference type="EC" id="2.7.13.3"/>
    </reaction>
</comment>